<dbReference type="STRING" id="77586.A0A0D9UY58"/>
<organism evidence="4 5">
    <name type="scientific">Leersia perrieri</name>
    <dbReference type="NCBI Taxonomy" id="77586"/>
    <lineage>
        <taxon>Eukaryota</taxon>
        <taxon>Viridiplantae</taxon>
        <taxon>Streptophyta</taxon>
        <taxon>Embryophyta</taxon>
        <taxon>Tracheophyta</taxon>
        <taxon>Spermatophyta</taxon>
        <taxon>Magnoliopsida</taxon>
        <taxon>Liliopsida</taxon>
        <taxon>Poales</taxon>
        <taxon>Poaceae</taxon>
        <taxon>BOP clade</taxon>
        <taxon>Oryzoideae</taxon>
        <taxon>Oryzeae</taxon>
        <taxon>Oryzinae</taxon>
        <taxon>Leersia</taxon>
    </lineage>
</organism>
<dbReference type="GO" id="GO:0016567">
    <property type="term" value="P:protein ubiquitination"/>
    <property type="evidence" value="ECO:0007669"/>
    <property type="project" value="TreeGrafter"/>
</dbReference>
<keyword evidence="5" id="KW-1185">Reference proteome</keyword>
<feature type="region of interest" description="Disordered" evidence="2">
    <location>
        <begin position="255"/>
        <end position="289"/>
    </location>
</feature>
<feature type="compositionally biased region" description="Polar residues" evidence="2">
    <location>
        <begin position="585"/>
        <end position="606"/>
    </location>
</feature>
<feature type="compositionally biased region" description="Basic and acidic residues" evidence="2">
    <location>
        <begin position="559"/>
        <end position="584"/>
    </location>
</feature>
<feature type="compositionally biased region" description="Polar residues" evidence="2">
    <location>
        <begin position="255"/>
        <end position="275"/>
    </location>
</feature>
<dbReference type="Gramene" id="LPERR01G06600.1">
    <property type="protein sequence ID" value="LPERR01G06600.1"/>
    <property type="gene ID" value="LPERR01G06600"/>
</dbReference>
<evidence type="ECO:0000313" key="5">
    <source>
        <dbReference type="Proteomes" id="UP000032180"/>
    </source>
</evidence>
<sequence>MAKVHQDMSLVLASDNGNGSEGRMWREMPCMSLKGICADKTSLQKEQTKSEKQKPVNVQSRVAEESLDPYSARVIQRKLVYIVGMPSDFASDKLLRQKNFLGQYGKIENIIIDNIGVHQQIPDSGRVYVTFSREDEAVRCIQAVNGFILDGRPLKATFGVTRYCHVWLSNKVCRKPICSYVHQKAPPEDVCTKDEVAVFCARLQQLLGMDTKGLQPRSGNTLPPPGDCISRTAICNGNSKDKTCNNDCGVLTNYGNKNPGTLPATTPRDSNISTLTEEKNHDSTPNDQHALSASVTQELAPLGPKGHNRNDQLSSNGDKSQVYVQSTNGILNSKQVSSAGNGTVGTSSTKQYVNVVSQGSSGSGRRFTVLTRQSTSTDTRSKATGQVGNVISDSKKLTLANNEQSDRIKISRCDNVKLASQRTEKASQMLPNLTTAIGKAPAEADEKNAHSDISEKPACGIQMQHKESTAAHRSTALQSLRDSAMSNNLPTLDVKSQISVVPDKLSDSHRKSASETQLQTFSHKKTDVSSSDIASASDACGITNNQVTFTNGKQQASSRGDHNLHKREKTPSGDHSLYKRDKTQSGDQISSQHAQSVLSPKPLTSVSSMDITAKENKEIKRHACPPGFQEFSRPSDSDKITSVSSPNCSVLCSAPDALVQDSCSTADQPDNISWVSECLGDSGDNTAQSNSVGIPSALGSTDATWRSVQFPTSCFSGASNQCLVSPPYPSGLSQHMVGGIERTMNCYCSYPSISGIANHRPEYWSGSAHSYMSIGGYDTFHQNTSGMTPGTVGTLPQQSSPTAPCNDWTMGSGDSGLKSPQVDQTYPMYSLF</sequence>
<dbReference type="Pfam" id="PF00076">
    <property type="entry name" value="RRM_1"/>
    <property type="match status" value="1"/>
</dbReference>
<proteinExistence type="predicted"/>
<dbReference type="eggNOG" id="KOG2068">
    <property type="taxonomic scope" value="Eukaryota"/>
</dbReference>
<evidence type="ECO:0000259" key="3">
    <source>
        <dbReference type="PROSITE" id="PS50102"/>
    </source>
</evidence>
<feature type="region of interest" description="Disordered" evidence="2">
    <location>
        <begin position="551"/>
        <end position="606"/>
    </location>
</feature>
<dbReference type="InterPro" id="IPR000504">
    <property type="entry name" value="RRM_dom"/>
</dbReference>
<dbReference type="InterPro" id="IPR035979">
    <property type="entry name" value="RBD_domain_sf"/>
</dbReference>
<dbReference type="GO" id="GO:0004842">
    <property type="term" value="F:ubiquitin-protein transferase activity"/>
    <property type="evidence" value="ECO:0007669"/>
    <property type="project" value="InterPro"/>
</dbReference>
<dbReference type="PANTHER" id="PTHR12603">
    <property type="entry name" value="CCR4-NOT TRANSCRIPTION COMPLEX RELATED"/>
    <property type="match status" value="1"/>
</dbReference>
<dbReference type="InterPro" id="IPR003954">
    <property type="entry name" value="RRM_euk-type"/>
</dbReference>
<dbReference type="AlphaFoldDB" id="A0A0D9UY58"/>
<feature type="region of interest" description="Disordered" evidence="2">
    <location>
        <begin position="503"/>
        <end position="530"/>
    </location>
</feature>
<accession>A0A0D9UY58</accession>
<dbReference type="Proteomes" id="UP000032180">
    <property type="component" value="Chromosome 1"/>
</dbReference>
<evidence type="ECO:0000256" key="2">
    <source>
        <dbReference type="SAM" id="MobiDB-lite"/>
    </source>
</evidence>
<dbReference type="GO" id="GO:0030014">
    <property type="term" value="C:CCR4-NOT complex"/>
    <property type="evidence" value="ECO:0007669"/>
    <property type="project" value="InterPro"/>
</dbReference>
<dbReference type="HOGENOM" id="CLU_353527_0_0_1"/>
<feature type="region of interest" description="Disordered" evidence="2">
    <location>
        <begin position="618"/>
        <end position="639"/>
    </location>
</feature>
<dbReference type="PANTHER" id="PTHR12603:SF4">
    <property type="entry name" value="RNA BINDING (RRM_RBD_RNP MOTIFS) FAMILY PROTEIN"/>
    <property type="match status" value="1"/>
</dbReference>
<dbReference type="CDD" id="cd12438">
    <property type="entry name" value="RRM_CNOT4"/>
    <property type="match status" value="1"/>
</dbReference>
<reference evidence="4 5" key="1">
    <citation type="submission" date="2012-08" db="EMBL/GenBank/DDBJ databases">
        <title>Oryza genome evolution.</title>
        <authorList>
            <person name="Wing R.A."/>
        </authorList>
    </citation>
    <scope>NUCLEOTIDE SEQUENCE</scope>
</reference>
<dbReference type="SUPFAM" id="SSF54928">
    <property type="entry name" value="RNA-binding domain, RBD"/>
    <property type="match status" value="1"/>
</dbReference>
<name>A0A0D9UY58_9ORYZ</name>
<evidence type="ECO:0000256" key="1">
    <source>
        <dbReference type="PROSITE-ProRule" id="PRU00176"/>
    </source>
</evidence>
<keyword evidence="1" id="KW-0694">RNA-binding</keyword>
<dbReference type="PROSITE" id="PS50102">
    <property type="entry name" value="RRM"/>
    <property type="match status" value="1"/>
</dbReference>
<feature type="domain" description="RRM" evidence="3">
    <location>
        <begin position="78"/>
        <end position="161"/>
    </location>
</feature>
<evidence type="ECO:0000313" key="4">
    <source>
        <dbReference type="EnsemblPlants" id="LPERR01G06600.1"/>
    </source>
</evidence>
<protein>
    <recommendedName>
        <fullName evidence="3">RRM domain-containing protein</fullName>
    </recommendedName>
</protein>
<dbReference type="InterPro" id="IPR034261">
    <property type="entry name" value="CNOT4_RRM"/>
</dbReference>
<feature type="compositionally biased region" description="Basic and acidic residues" evidence="2">
    <location>
        <begin position="504"/>
        <end position="513"/>
    </location>
</feature>
<dbReference type="Gene3D" id="3.30.70.330">
    <property type="match status" value="1"/>
</dbReference>
<reference evidence="5" key="2">
    <citation type="submission" date="2013-12" db="EMBL/GenBank/DDBJ databases">
        <authorList>
            <person name="Yu Y."/>
            <person name="Lee S."/>
            <person name="de Baynast K."/>
            <person name="Wissotski M."/>
            <person name="Liu L."/>
            <person name="Talag J."/>
            <person name="Goicoechea J."/>
            <person name="Angelova A."/>
            <person name="Jetty R."/>
            <person name="Kudrna D."/>
            <person name="Golser W."/>
            <person name="Rivera L."/>
            <person name="Zhang J."/>
            <person name="Wing R."/>
        </authorList>
    </citation>
    <scope>NUCLEOTIDE SEQUENCE</scope>
</reference>
<reference evidence="4" key="3">
    <citation type="submission" date="2015-04" db="UniProtKB">
        <authorList>
            <consortium name="EnsemblPlants"/>
        </authorList>
    </citation>
    <scope>IDENTIFICATION</scope>
</reference>
<dbReference type="InterPro" id="IPR012677">
    <property type="entry name" value="Nucleotide-bd_a/b_plait_sf"/>
</dbReference>
<dbReference type="SMART" id="SM00361">
    <property type="entry name" value="RRM_1"/>
    <property type="match status" value="1"/>
</dbReference>
<dbReference type="InterPro" id="IPR039780">
    <property type="entry name" value="Mot2"/>
</dbReference>
<dbReference type="GO" id="GO:0003723">
    <property type="term" value="F:RNA binding"/>
    <property type="evidence" value="ECO:0007669"/>
    <property type="project" value="UniProtKB-UniRule"/>
</dbReference>
<dbReference type="EnsemblPlants" id="LPERR01G06600.1">
    <property type="protein sequence ID" value="LPERR01G06600.1"/>
    <property type="gene ID" value="LPERR01G06600"/>
</dbReference>